<evidence type="ECO:0000313" key="2">
    <source>
        <dbReference type="EMBL" id="GIY72914.1"/>
    </source>
</evidence>
<reference evidence="2 3" key="1">
    <citation type="submission" date="2021-06" db="EMBL/GenBank/DDBJ databases">
        <title>Caerostris darwini draft genome.</title>
        <authorList>
            <person name="Kono N."/>
            <person name="Arakawa K."/>
        </authorList>
    </citation>
    <scope>NUCLEOTIDE SEQUENCE [LARGE SCALE GENOMIC DNA]</scope>
</reference>
<keyword evidence="3" id="KW-1185">Reference proteome</keyword>
<accession>A0AAV4VT16</accession>
<organism evidence="2 3">
    <name type="scientific">Caerostris darwini</name>
    <dbReference type="NCBI Taxonomy" id="1538125"/>
    <lineage>
        <taxon>Eukaryota</taxon>
        <taxon>Metazoa</taxon>
        <taxon>Ecdysozoa</taxon>
        <taxon>Arthropoda</taxon>
        <taxon>Chelicerata</taxon>
        <taxon>Arachnida</taxon>
        <taxon>Araneae</taxon>
        <taxon>Araneomorphae</taxon>
        <taxon>Entelegynae</taxon>
        <taxon>Araneoidea</taxon>
        <taxon>Araneidae</taxon>
        <taxon>Caerostris</taxon>
    </lineage>
</organism>
<dbReference type="Proteomes" id="UP001054837">
    <property type="component" value="Unassembled WGS sequence"/>
</dbReference>
<evidence type="ECO:0000256" key="1">
    <source>
        <dbReference type="SAM" id="MobiDB-lite"/>
    </source>
</evidence>
<dbReference type="EMBL" id="BPLQ01013532">
    <property type="protein sequence ID" value="GIY72914.1"/>
    <property type="molecule type" value="Genomic_DNA"/>
</dbReference>
<gene>
    <name evidence="2" type="ORF">CDAR_277351</name>
</gene>
<protein>
    <submittedName>
        <fullName evidence="2">Uncharacterized protein</fullName>
    </submittedName>
</protein>
<comment type="caution">
    <text evidence="2">The sequence shown here is derived from an EMBL/GenBank/DDBJ whole genome shotgun (WGS) entry which is preliminary data.</text>
</comment>
<feature type="region of interest" description="Disordered" evidence="1">
    <location>
        <begin position="1"/>
        <end position="57"/>
    </location>
</feature>
<evidence type="ECO:0000313" key="3">
    <source>
        <dbReference type="Proteomes" id="UP001054837"/>
    </source>
</evidence>
<proteinExistence type="predicted"/>
<feature type="compositionally biased region" description="Basic and acidic residues" evidence="1">
    <location>
        <begin position="31"/>
        <end position="57"/>
    </location>
</feature>
<sequence length="83" mass="9545">MRPSQMAVFGAGPWQNNYTGKRINQRRKRAHLDTPHPSKPRDRLGRNPHYGDRPTRCKDCGLSQERLAIVIPLPCQRKDLPST</sequence>
<dbReference type="AlphaFoldDB" id="A0AAV4VT16"/>
<name>A0AAV4VT16_9ARAC</name>